<dbReference type="InterPro" id="IPR000719">
    <property type="entry name" value="Prot_kinase_dom"/>
</dbReference>
<dbReference type="GO" id="GO:0005524">
    <property type="term" value="F:ATP binding"/>
    <property type="evidence" value="ECO:0007669"/>
    <property type="project" value="InterPro"/>
</dbReference>
<accession>A0A0D2BUL7</accession>
<dbReference type="PROSITE" id="PS50011">
    <property type="entry name" value="PROTEIN_KINASE_DOM"/>
    <property type="match status" value="1"/>
</dbReference>
<dbReference type="PANTHER" id="PTHR44167">
    <property type="entry name" value="OVARIAN-SPECIFIC SERINE/THREONINE-PROTEIN KINASE LOK-RELATED"/>
    <property type="match status" value="1"/>
</dbReference>
<keyword evidence="4" id="KW-1185">Reference proteome</keyword>
<dbReference type="VEuPathDB" id="FungiDB:PV07_11029"/>
<gene>
    <name evidence="3" type="ORF">PV07_11029</name>
</gene>
<protein>
    <recommendedName>
        <fullName evidence="2">Protein kinase domain-containing protein</fullName>
    </recommendedName>
</protein>
<dbReference type="RefSeq" id="XP_016242979.1">
    <property type="nucleotide sequence ID" value="XM_016398417.1"/>
</dbReference>
<organism evidence="3 4">
    <name type="scientific">Cladophialophora immunda</name>
    <dbReference type="NCBI Taxonomy" id="569365"/>
    <lineage>
        <taxon>Eukaryota</taxon>
        <taxon>Fungi</taxon>
        <taxon>Dikarya</taxon>
        <taxon>Ascomycota</taxon>
        <taxon>Pezizomycotina</taxon>
        <taxon>Eurotiomycetes</taxon>
        <taxon>Chaetothyriomycetidae</taxon>
        <taxon>Chaetothyriales</taxon>
        <taxon>Herpotrichiellaceae</taxon>
        <taxon>Cladophialophora</taxon>
    </lineage>
</organism>
<dbReference type="EMBL" id="KN847046">
    <property type="protein sequence ID" value="KIW22763.1"/>
    <property type="molecule type" value="Genomic_DNA"/>
</dbReference>
<feature type="domain" description="Protein kinase" evidence="2">
    <location>
        <begin position="253"/>
        <end position="517"/>
    </location>
</feature>
<sequence>MAEADIEGPETLPNTPDTVPLDDHFFSPRTRARLQGDFARLVPVNHAAVLAFHSIAERARLEPDWNPHIRKFLFIEETARQLSPEWDGSDASSDTTGGHPAQVLMGYYRLSLEILTNHTRLGWVIGSGRKDLVNGGVDFLLTLQKNRHHVHGRHARLVHHPQNGALMLVVGKGKVVLVNGIERLDGSQRVLGSVRTALSFGNLSYNLEFTGLNENNYREKLGELFTKLHPDGDVPPMSLELTPLEHHHELHGFLIHSPFASGASGVVSAGFEKSTGQAVAVKRVKRTPATVARIQLEIQIYKKIGNHPNLCHLMADLYSGGDEYSTGKSKINDVYLVHSPLARQTFLDLTLSKRPYEVRMSAFHQVLKGLAHLHQHGIMHRDLKPTNMMIVSYSPIHAIIIDYGSATFDATSTDHYCGTIAYLAPEILKLKYQNVTLNPEPYDCRVDVWAMGLSGYQLFFQQPCRWEKGVSSATHTDIIQTLKSRPAPIADVLEKMLSWQRVHRPHANELLRSKVWSRLVDDAEAPNIDISAPSHVHKKVKR</sequence>
<dbReference type="PROSITE" id="PS00108">
    <property type="entry name" value="PROTEIN_KINASE_ST"/>
    <property type="match status" value="1"/>
</dbReference>
<dbReference type="InterPro" id="IPR008271">
    <property type="entry name" value="Ser/Thr_kinase_AS"/>
</dbReference>
<dbReference type="AlphaFoldDB" id="A0A0D2BUL7"/>
<proteinExistence type="predicted"/>
<reference evidence="3 4" key="1">
    <citation type="submission" date="2015-01" db="EMBL/GenBank/DDBJ databases">
        <title>The Genome Sequence of Cladophialophora immunda CBS83496.</title>
        <authorList>
            <consortium name="The Broad Institute Genomics Platform"/>
            <person name="Cuomo C."/>
            <person name="de Hoog S."/>
            <person name="Gorbushina A."/>
            <person name="Stielow B."/>
            <person name="Teixiera M."/>
            <person name="Abouelleil A."/>
            <person name="Chapman S.B."/>
            <person name="Priest M."/>
            <person name="Young S.K."/>
            <person name="Wortman J."/>
            <person name="Nusbaum C."/>
            <person name="Birren B."/>
        </authorList>
    </citation>
    <scope>NUCLEOTIDE SEQUENCE [LARGE SCALE GENOMIC DNA]</scope>
    <source>
        <strain evidence="3 4">CBS 83496</strain>
    </source>
</reference>
<dbReference type="STRING" id="569365.A0A0D2BUL7"/>
<evidence type="ECO:0000259" key="2">
    <source>
        <dbReference type="PROSITE" id="PS50011"/>
    </source>
</evidence>
<dbReference type="GeneID" id="27350223"/>
<dbReference type="HOGENOM" id="CLU_037228_0_0_1"/>
<dbReference type="SMART" id="SM00220">
    <property type="entry name" value="S_TKc"/>
    <property type="match status" value="1"/>
</dbReference>
<name>A0A0D2BUL7_9EURO</name>
<dbReference type="GO" id="GO:0004672">
    <property type="term" value="F:protein kinase activity"/>
    <property type="evidence" value="ECO:0007669"/>
    <property type="project" value="InterPro"/>
</dbReference>
<dbReference type="OrthoDB" id="5979581at2759"/>
<dbReference type="InterPro" id="IPR011009">
    <property type="entry name" value="Kinase-like_dom_sf"/>
</dbReference>
<dbReference type="Gene3D" id="1.10.510.10">
    <property type="entry name" value="Transferase(Phosphotransferase) domain 1"/>
    <property type="match status" value="1"/>
</dbReference>
<evidence type="ECO:0000313" key="4">
    <source>
        <dbReference type="Proteomes" id="UP000054466"/>
    </source>
</evidence>
<feature type="region of interest" description="Disordered" evidence="1">
    <location>
        <begin position="1"/>
        <end position="24"/>
    </location>
</feature>
<dbReference type="Pfam" id="PF00069">
    <property type="entry name" value="Pkinase"/>
    <property type="match status" value="1"/>
</dbReference>
<dbReference type="PANTHER" id="PTHR44167:SF24">
    <property type="entry name" value="SERINE_THREONINE-PROTEIN KINASE CHK2"/>
    <property type="match status" value="1"/>
</dbReference>
<dbReference type="Proteomes" id="UP000054466">
    <property type="component" value="Unassembled WGS sequence"/>
</dbReference>
<evidence type="ECO:0000313" key="3">
    <source>
        <dbReference type="EMBL" id="KIW22763.1"/>
    </source>
</evidence>
<evidence type="ECO:0000256" key="1">
    <source>
        <dbReference type="SAM" id="MobiDB-lite"/>
    </source>
</evidence>
<dbReference type="Gene3D" id="3.30.200.20">
    <property type="entry name" value="Phosphorylase Kinase, domain 1"/>
    <property type="match status" value="1"/>
</dbReference>
<dbReference type="SUPFAM" id="SSF56112">
    <property type="entry name" value="Protein kinase-like (PK-like)"/>
    <property type="match status" value="1"/>
</dbReference>